<gene>
    <name evidence="1" type="ORF">O164_11905</name>
</gene>
<proteinExistence type="predicted"/>
<dbReference type="PATRIC" id="fig|1388762.3.peg.2389"/>
<protein>
    <submittedName>
        <fullName evidence="1">Type 1 pili tip component</fullName>
    </submittedName>
</protein>
<reference evidence="1 2" key="1">
    <citation type="submission" date="2013-10" db="EMBL/GenBank/DDBJ databases">
        <title>Whole Genome Shotgun Sequence of Pseudomonas taiwanensis SJ9.</title>
        <authorList>
            <person name="Hong S.-J."/>
            <person name="Shin J.-H."/>
        </authorList>
    </citation>
    <scope>NUCLEOTIDE SEQUENCE [LARGE SCALE GENOMIC DNA]</scope>
    <source>
        <strain evidence="1 2">SJ9</strain>
    </source>
</reference>
<accession>V7DAT2</accession>
<comment type="caution">
    <text evidence="1">The sequence shown here is derived from an EMBL/GenBank/DDBJ whole genome shotgun (WGS) entry which is preliminary data.</text>
</comment>
<evidence type="ECO:0000313" key="1">
    <source>
        <dbReference type="EMBL" id="ESW39472.1"/>
    </source>
</evidence>
<name>V7DAT2_9PSED</name>
<dbReference type="Proteomes" id="UP000018511">
    <property type="component" value="Unassembled WGS sequence"/>
</dbReference>
<evidence type="ECO:0000313" key="2">
    <source>
        <dbReference type="Proteomes" id="UP000018511"/>
    </source>
</evidence>
<organism evidence="1 2">
    <name type="scientific">Pseudomonas taiwanensis SJ9</name>
    <dbReference type="NCBI Taxonomy" id="1388762"/>
    <lineage>
        <taxon>Bacteria</taxon>
        <taxon>Pseudomonadati</taxon>
        <taxon>Pseudomonadota</taxon>
        <taxon>Gammaproteobacteria</taxon>
        <taxon>Pseudomonadales</taxon>
        <taxon>Pseudomonadaceae</taxon>
        <taxon>Pseudomonas</taxon>
    </lineage>
</organism>
<dbReference type="EMBL" id="AXUP01000147">
    <property type="protein sequence ID" value="ESW39472.1"/>
    <property type="molecule type" value="Genomic_DNA"/>
</dbReference>
<sequence length="144" mass="15976">MASRDRPKQTKVKARHSHALQPFQASTEVSMKIRELAQHWEQNAAGTLSPTGHVLHLDLESEARLAALIDMYPKRTAEELLGELVAAALEELEASFPYVQGRQVIATDEEGDPLYEDIGPTPRFLSLSRQHLHALSNPAADSEK</sequence>
<dbReference type="AlphaFoldDB" id="V7DAT2"/>